<evidence type="ECO:0000256" key="12">
    <source>
        <dbReference type="ARBA" id="ARBA00023242"/>
    </source>
</evidence>
<dbReference type="InterPro" id="IPR026859">
    <property type="entry name" value="Myosin-bd"/>
</dbReference>
<dbReference type="InterPro" id="IPR026858">
    <property type="entry name" value="Vezatin"/>
</dbReference>
<feature type="domain" description="Myosin-binding" evidence="16">
    <location>
        <begin position="233"/>
        <end position="499"/>
    </location>
</feature>
<name>Q6MVK9_NEUCS</name>
<sequence length="718" mass="79913">METVIQDCEPLANYLKGSLTYSLSISKAQHHLLAMTDQGEETRNNDWPTPPASESDHNGQFHDAHDDRLSEHSISPPSSPNFAPVGRPMVRKRFRKNAPEPIQLEIPHRMKRYSSLGSLHDSYSVRIFYAQIIGAMCVELMTFVRGEKKAVTARIDRADNQKFIEQFRYTIVASQLLSGHSVAGLNHFYRNQDADSSKEQNNDVVLPNSTGLVATAAGALVVALGIRWLCLGGYARLTKKGVLVAVVVAVAVGLVAHFYIRKQWLRYVRNKALAEVATFVAKSQDWDSATSAALSLVQEVELVSRGYRLSAPLPPISRIEDRSQTRRCGRLRKALKQRFADMIKSYIQVTTAVKGLSEQLDLEKYYDVYDITDFDVSDAMQGFPEVATEEAESLRVLKIAAARFHTIRKLLLCALLAFEATGDNSDFVRWSTAAQCLSQLSSLTGDCYERLRLILSDEESFPAIPETKFPLSPNREKRRTQFRKLDSLSTGIRGLQAKLALLREESEKALNEADDISEVGFDLLSQYESIGQDLKMLQQAWEDGKAALASGIDRNEKRISSMSMLYSPATSLSGLTTVGEENETGGGAEDALKALTGETSPTRNSSPSPNEPDVFEAVALSARPRSMLTREERLVKMKEEREMRAMQREKAEASRGMLKELEMVINLRPKRHTTMGPGGGNGRSIARRQKRGANNNDEKVSLPVFLKSNNSNNNNNFG</sequence>
<keyword evidence="10 13" id="KW-0175">Coiled coil</keyword>
<evidence type="ECO:0000256" key="15">
    <source>
        <dbReference type="SAM" id="Phobius"/>
    </source>
</evidence>
<dbReference type="GO" id="GO:0098609">
    <property type="term" value="P:cell-cell adhesion"/>
    <property type="evidence" value="ECO:0007669"/>
    <property type="project" value="InterPro"/>
</dbReference>
<comment type="similarity">
    <text evidence="4">Belongs to the vezatin family.</text>
</comment>
<dbReference type="PhylomeDB" id="Q6MVK9"/>
<feature type="region of interest" description="Disordered" evidence="14">
    <location>
        <begin position="670"/>
        <end position="718"/>
    </location>
</feature>
<accession>Q6MVK9</accession>
<dbReference type="GO" id="GO:0005886">
    <property type="term" value="C:plasma membrane"/>
    <property type="evidence" value="ECO:0007669"/>
    <property type="project" value="UniProtKB-SubCell"/>
</dbReference>
<feature type="transmembrane region" description="Helical" evidence="15">
    <location>
        <begin position="209"/>
        <end position="230"/>
    </location>
</feature>
<feature type="compositionally biased region" description="Low complexity" evidence="14">
    <location>
        <begin position="708"/>
        <end position="718"/>
    </location>
</feature>
<keyword evidence="11 15" id="KW-0472">Membrane</keyword>
<evidence type="ECO:0000256" key="13">
    <source>
        <dbReference type="SAM" id="Coils"/>
    </source>
</evidence>
<evidence type="ECO:0000256" key="4">
    <source>
        <dbReference type="ARBA" id="ARBA00007245"/>
    </source>
</evidence>
<evidence type="ECO:0000256" key="1">
    <source>
        <dbReference type="ARBA" id="ARBA00004123"/>
    </source>
</evidence>
<dbReference type="VEuPathDB" id="FungiDB:NCU09240"/>
<evidence type="ECO:0000256" key="7">
    <source>
        <dbReference type="ARBA" id="ARBA00022692"/>
    </source>
</evidence>
<feature type="region of interest" description="Disordered" evidence="14">
    <location>
        <begin position="37"/>
        <end position="87"/>
    </location>
</feature>
<reference evidence="17" key="1">
    <citation type="submission" date="2003-11" db="EMBL/GenBank/DDBJ databases">
        <authorList>
            <person name="Schulte U."/>
            <person name="Aign V."/>
            <person name="Hoheisel J."/>
            <person name="Brandt P."/>
            <person name="Fartmann B."/>
            <person name="Holland R."/>
            <person name="Nyakatura G."/>
            <person name="Mewes H.W."/>
            <person name="Mannhaupt G."/>
        </authorList>
    </citation>
    <scope>NUCLEOTIDE SEQUENCE</scope>
</reference>
<protein>
    <recommendedName>
        <fullName evidence="5">Vezatin</fullName>
    </recommendedName>
</protein>
<dbReference type="GO" id="GO:0017022">
    <property type="term" value="F:myosin binding"/>
    <property type="evidence" value="ECO:0007669"/>
    <property type="project" value="InterPro"/>
</dbReference>
<proteinExistence type="inferred from homology"/>
<dbReference type="PANTHER" id="PTHR15989">
    <property type="entry name" value="VEZATIN"/>
    <property type="match status" value="1"/>
</dbReference>
<evidence type="ECO:0000259" key="16">
    <source>
        <dbReference type="Pfam" id="PF12632"/>
    </source>
</evidence>
<reference evidence="17" key="2">
    <citation type="submission" date="2003-11" db="EMBL/GenBank/DDBJ databases">
        <authorList>
            <person name="German Neurospora genome project"/>
        </authorList>
    </citation>
    <scope>NUCLEOTIDE SEQUENCE</scope>
</reference>
<evidence type="ECO:0000256" key="10">
    <source>
        <dbReference type="ARBA" id="ARBA00023054"/>
    </source>
</evidence>
<keyword evidence="9 15" id="KW-1133">Transmembrane helix</keyword>
<gene>
    <name evidence="17" type="primary">B8J22.140</name>
</gene>
<dbReference type="AlphaFoldDB" id="Q6MVK9"/>
<feature type="coiled-coil region" evidence="13">
    <location>
        <begin position="485"/>
        <end position="519"/>
    </location>
</feature>
<organism evidence="17">
    <name type="scientific">Neurospora crassa</name>
    <dbReference type="NCBI Taxonomy" id="5141"/>
    <lineage>
        <taxon>Eukaryota</taxon>
        <taxon>Fungi</taxon>
        <taxon>Dikarya</taxon>
        <taxon>Ascomycota</taxon>
        <taxon>Pezizomycotina</taxon>
        <taxon>Sordariomycetes</taxon>
        <taxon>Sordariomycetidae</taxon>
        <taxon>Sordariales</taxon>
        <taxon>Sordariaceae</taxon>
        <taxon>Neurospora</taxon>
    </lineage>
</organism>
<evidence type="ECO:0000313" key="17">
    <source>
        <dbReference type="EMBL" id="CAE76289.1"/>
    </source>
</evidence>
<keyword evidence="6" id="KW-1003">Cell membrane</keyword>
<evidence type="ECO:0000256" key="6">
    <source>
        <dbReference type="ARBA" id="ARBA00022475"/>
    </source>
</evidence>
<dbReference type="OMA" id="DANTNML"/>
<evidence type="ECO:0000256" key="3">
    <source>
        <dbReference type="ARBA" id="ARBA00004651"/>
    </source>
</evidence>
<feature type="compositionally biased region" description="Basic and acidic residues" evidence="14">
    <location>
        <begin position="54"/>
        <end position="71"/>
    </location>
</feature>
<evidence type="ECO:0000256" key="5">
    <source>
        <dbReference type="ARBA" id="ARBA00018125"/>
    </source>
</evidence>
<feature type="transmembrane region" description="Helical" evidence="15">
    <location>
        <begin position="242"/>
        <end position="260"/>
    </location>
</feature>
<keyword evidence="7 15" id="KW-0812">Transmembrane</keyword>
<dbReference type="GO" id="GO:0005634">
    <property type="term" value="C:nucleus"/>
    <property type="evidence" value="ECO:0007669"/>
    <property type="project" value="UniProtKB-SubCell"/>
</dbReference>
<keyword evidence="12" id="KW-0539">Nucleus</keyword>
<evidence type="ECO:0000256" key="14">
    <source>
        <dbReference type="SAM" id="MobiDB-lite"/>
    </source>
</evidence>
<dbReference type="EMBL" id="BX842627">
    <property type="protein sequence ID" value="CAE76289.1"/>
    <property type="molecule type" value="Genomic_DNA"/>
</dbReference>
<dbReference type="PANTHER" id="PTHR15989:SF5">
    <property type="entry name" value="VEZATIN"/>
    <property type="match status" value="1"/>
</dbReference>
<evidence type="ECO:0000256" key="11">
    <source>
        <dbReference type="ARBA" id="ARBA00023136"/>
    </source>
</evidence>
<evidence type="ECO:0000256" key="2">
    <source>
        <dbReference type="ARBA" id="ARBA00004536"/>
    </source>
</evidence>
<keyword evidence="8" id="KW-0965">Cell junction</keyword>
<dbReference type="Pfam" id="PF12632">
    <property type="entry name" value="Vezatin"/>
    <property type="match status" value="1"/>
</dbReference>
<evidence type="ECO:0000256" key="8">
    <source>
        <dbReference type="ARBA" id="ARBA00022949"/>
    </source>
</evidence>
<evidence type="ECO:0000256" key="9">
    <source>
        <dbReference type="ARBA" id="ARBA00022989"/>
    </source>
</evidence>
<comment type="subcellular location">
    <subcellularLocation>
        <location evidence="2">Cell junction</location>
        <location evidence="2">Adherens junction</location>
    </subcellularLocation>
    <subcellularLocation>
        <location evidence="3">Cell membrane</location>
        <topology evidence="3">Multi-pass membrane protein</topology>
    </subcellularLocation>
    <subcellularLocation>
        <location evidence="1">Nucleus</location>
    </subcellularLocation>
</comment>